<evidence type="ECO:0000256" key="1">
    <source>
        <dbReference type="ARBA" id="ARBA00025758"/>
    </source>
</evidence>
<feature type="compositionally biased region" description="Low complexity" evidence="2">
    <location>
        <begin position="99"/>
        <end position="110"/>
    </location>
</feature>
<feature type="compositionally biased region" description="Polar residues" evidence="2">
    <location>
        <begin position="342"/>
        <end position="352"/>
    </location>
</feature>
<dbReference type="InterPro" id="IPR035426">
    <property type="entry name" value="Gemin2/Brr1"/>
</dbReference>
<organism evidence="3">
    <name type="scientific">Angomonas deanei</name>
    <dbReference type="NCBI Taxonomy" id="59799"/>
    <lineage>
        <taxon>Eukaryota</taxon>
        <taxon>Discoba</taxon>
        <taxon>Euglenozoa</taxon>
        <taxon>Kinetoplastea</taxon>
        <taxon>Metakinetoplastina</taxon>
        <taxon>Trypanosomatida</taxon>
        <taxon>Trypanosomatidae</taxon>
        <taxon>Strigomonadinae</taxon>
        <taxon>Angomonas</taxon>
    </lineage>
</organism>
<dbReference type="EMBL" id="GQ153664">
    <property type="protein sequence ID" value="ACS87834.1"/>
    <property type="molecule type" value="Genomic_DNA"/>
</dbReference>
<dbReference type="Pfam" id="PF04938">
    <property type="entry name" value="SIP1"/>
    <property type="match status" value="1"/>
</dbReference>
<evidence type="ECO:0000313" key="3">
    <source>
        <dbReference type="EMBL" id="ACS87834.1"/>
    </source>
</evidence>
<name>C6K3P5_9TRYP</name>
<dbReference type="PANTHER" id="PTHR12794">
    <property type="entry name" value="GEMIN2"/>
    <property type="match status" value="1"/>
</dbReference>
<sequence>MSDAEAYLRRGKKIQSERFGRAGVARGEGSTSDSGDPEKPAGAAGVQSVVIVSLHDTQRNTQLLPMKKKKKNKRSRSDSDSDDDHTNHSSDNHTREDAGSAASTAEATVTTTERDVLGLASVASPSSPVPPVEGVAQRISLLSKWFPASLQEGKLDSAVAPAADFVESTVDRMNKARDYVLALRYGIEDVEMLLKSSRDSFSALWMEQKGGKDDESVEDARKRFYWELRGKQIAKLVRASGVTEFKAAVSEFADEVPSTAAGVAAAVCAVARRRRGVRMPLEYSLKGWHEVLDSRGPEAGFVPRLSDILWLSVASATAMFTVLTQRLLHRARALSERRLGSGVTTVQDTQETGDGASDTEAEGPRFFDNTVDEEEEEAEDSDAPPTESTTGDWIAQSSAELSSSLSTDEKALLAFLRFLMPFSEVESSTGCRRSAGVGVWLYAAFTTLDTPLDPDTARLAHDLFRTCCRHLRTLATWKGVSGGTRDSLLRSFAPRSKGQRVAYEAMKEVSREDVLALYTVVVVLARFFRQNQDHFIPL</sequence>
<reference evidence="3" key="1">
    <citation type="submission" date="2009-05" db="EMBL/GenBank/DDBJ databases">
        <title>The evolution of amastin surface glycoproteins in trypanosomatid parasites.</title>
        <authorList>
            <person name="Jackson A.P."/>
        </authorList>
    </citation>
    <scope>NUCLEOTIDE SEQUENCE</scope>
    <source>
        <strain evidence="3">ATCC 30255</strain>
    </source>
</reference>
<accession>C6K3P5</accession>
<dbReference type="PANTHER" id="PTHR12794:SF0">
    <property type="entry name" value="GEM-ASSOCIATED PROTEIN 2"/>
    <property type="match status" value="1"/>
</dbReference>
<dbReference type="GO" id="GO:0005634">
    <property type="term" value="C:nucleus"/>
    <property type="evidence" value="ECO:0007669"/>
    <property type="project" value="TreeGrafter"/>
</dbReference>
<dbReference type="AlphaFoldDB" id="C6K3P5"/>
<evidence type="ECO:0000256" key="2">
    <source>
        <dbReference type="SAM" id="MobiDB-lite"/>
    </source>
</evidence>
<feature type="compositionally biased region" description="Basic and acidic residues" evidence="2">
    <location>
        <begin position="75"/>
        <end position="98"/>
    </location>
</feature>
<dbReference type="GO" id="GO:0032797">
    <property type="term" value="C:SMN complex"/>
    <property type="evidence" value="ECO:0007669"/>
    <property type="project" value="TreeGrafter"/>
</dbReference>
<protein>
    <submittedName>
        <fullName evidence="3">Uncharacterized protein</fullName>
    </submittedName>
</protein>
<gene>
    <name evidence="3" type="ORF">CDFL6B12_07</name>
</gene>
<feature type="region of interest" description="Disordered" evidence="2">
    <location>
        <begin position="1"/>
        <end position="110"/>
    </location>
</feature>
<dbReference type="GO" id="GO:0000387">
    <property type="term" value="P:spliceosomal snRNP assembly"/>
    <property type="evidence" value="ECO:0007669"/>
    <property type="project" value="InterPro"/>
</dbReference>
<proteinExistence type="inferred from homology"/>
<comment type="similarity">
    <text evidence="1">Belongs to the gemin-2 family.</text>
</comment>
<feature type="region of interest" description="Disordered" evidence="2">
    <location>
        <begin position="340"/>
        <end position="392"/>
    </location>
</feature>
<dbReference type="Gene3D" id="1.20.58.1070">
    <property type="match status" value="1"/>
</dbReference>
<feature type="compositionally biased region" description="Acidic residues" evidence="2">
    <location>
        <begin position="370"/>
        <end position="382"/>
    </location>
</feature>